<evidence type="ECO:0000313" key="2">
    <source>
        <dbReference type="Proteomes" id="UP000078200"/>
    </source>
</evidence>
<dbReference type="EnsemblMetazoa" id="GAUT007224-RA">
    <property type="protein sequence ID" value="GAUT007224-PA"/>
    <property type="gene ID" value="GAUT007224"/>
</dbReference>
<protein>
    <submittedName>
        <fullName evidence="1">Uncharacterized protein</fullName>
    </submittedName>
</protein>
<evidence type="ECO:0000313" key="1">
    <source>
        <dbReference type="EnsemblMetazoa" id="GAUT007224-PA"/>
    </source>
</evidence>
<dbReference type="VEuPathDB" id="VectorBase:GAUT007224"/>
<reference evidence="1" key="1">
    <citation type="submission" date="2020-05" db="UniProtKB">
        <authorList>
            <consortium name="EnsemblMetazoa"/>
        </authorList>
    </citation>
    <scope>IDENTIFICATION</scope>
    <source>
        <strain evidence="1">TTRI</strain>
    </source>
</reference>
<keyword evidence="2" id="KW-1185">Reference proteome</keyword>
<dbReference type="AlphaFoldDB" id="A0A1A9UJY0"/>
<organism evidence="1 2">
    <name type="scientific">Glossina austeni</name>
    <name type="common">Savannah tsetse fly</name>
    <dbReference type="NCBI Taxonomy" id="7395"/>
    <lineage>
        <taxon>Eukaryota</taxon>
        <taxon>Metazoa</taxon>
        <taxon>Ecdysozoa</taxon>
        <taxon>Arthropoda</taxon>
        <taxon>Hexapoda</taxon>
        <taxon>Insecta</taxon>
        <taxon>Pterygota</taxon>
        <taxon>Neoptera</taxon>
        <taxon>Endopterygota</taxon>
        <taxon>Diptera</taxon>
        <taxon>Brachycera</taxon>
        <taxon>Muscomorpha</taxon>
        <taxon>Hippoboscoidea</taxon>
        <taxon>Glossinidae</taxon>
        <taxon>Glossina</taxon>
    </lineage>
</organism>
<dbReference type="Proteomes" id="UP000078200">
    <property type="component" value="Unassembled WGS sequence"/>
</dbReference>
<name>A0A1A9UJY0_GLOAU</name>
<sequence length="137" mass="15636">MNESMKDENRCVILMSYYLTAESSELSYTSALDANLSPVFSHYLPGIEQYTGKLTELKTIENSVFELAKMRLTRLNDVNESSPPNFLLSLITPKLALRRPFTKEREEVVGQLELDGVLFKNTLIFKSKSSINKPRIK</sequence>
<proteinExistence type="predicted"/>
<accession>A0A1A9UJY0</accession>